<reference evidence="9 10" key="1">
    <citation type="submission" date="2023-10" db="EMBL/GenBank/DDBJ databases">
        <title>Comparative genomics analysis reveals potential genetic determinants of host preference in Cryptosporidium xiaoi.</title>
        <authorList>
            <person name="Xiao L."/>
            <person name="Li J."/>
        </authorList>
    </citation>
    <scope>NUCLEOTIDE SEQUENCE [LARGE SCALE GENOMIC DNA]</scope>
    <source>
        <strain evidence="9 10">52996</strain>
    </source>
</reference>
<dbReference type="InterPro" id="IPR017441">
    <property type="entry name" value="Protein_kinase_ATP_BS"/>
</dbReference>
<keyword evidence="5 6" id="KW-0067">ATP-binding</keyword>
<name>A0AAV9Y381_9CRYT</name>
<dbReference type="PANTHER" id="PTHR24055">
    <property type="entry name" value="MITOGEN-ACTIVATED PROTEIN KINASE"/>
    <property type="match status" value="1"/>
</dbReference>
<evidence type="ECO:0000256" key="5">
    <source>
        <dbReference type="ARBA" id="ARBA00022840"/>
    </source>
</evidence>
<sequence>MVGRCVPHGLNRYKAICEIGEGAFGVVFKCIDLLTNEIVALKEFKSNNPEGNENITNSKNLFVKNNDNSVNNSKILREIATLRRLCGQKNIIQLKDFFLHENRYYLSLEYFPRTLLQYLEDSPNGIPIEIIKSCIYQLLTALKKCHSMGIIHRDVKPENILVREGKKKGEIELKLCDFGFARFIQNKSHPIKNEDSKHLSNSNRPLTSYVSTRWYRSPELLVKSPEYGTSIDIWAVGCIMAELIDGEPLFPGTCDVDQLYLIRNCIGRLDEEHQSILEKDSKLYDSYKKHIYKGFLSGSNSKYNNDTSCKNIIPPFQILSLKDRYAGKVDSITFSFLEKLLTIDPKKRPSSEELMFDPFFDTIRDNDLNEVSSNLLSISIMKSPIRGSTSLTNSFSPVKNLDVNLSTSLEFNVGTYENHIINYKASTSSKIDHSINHATPNDEKTTAPPTPENIQTQKPESNMKLKHTTEESSKGFTKASVISYSQNVRNTSNYFNIDLRQEKEQDRNNH</sequence>
<evidence type="ECO:0000256" key="6">
    <source>
        <dbReference type="PROSITE-ProRule" id="PRU10141"/>
    </source>
</evidence>
<evidence type="ECO:0000256" key="2">
    <source>
        <dbReference type="ARBA" id="ARBA00022679"/>
    </source>
</evidence>
<keyword evidence="1" id="KW-0723">Serine/threonine-protein kinase</keyword>
<dbReference type="InterPro" id="IPR000719">
    <property type="entry name" value="Prot_kinase_dom"/>
</dbReference>
<protein>
    <submittedName>
        <fullName evidence="9">Serine threonine kinase KKIALRE</fullName>
    </submittedName>
</protein>
<dbReference type="PROSITE" id="PS00107">
    <property type="entry name" value="PROTEIN_KINASE_ATP"/>
    <property type="match status" value="1"/>
</dbReference>
<dbReference type="EMBL" id="JAWDEY010000005">
    <property type="protein sequence ID" value="KAK6590727.1"/>
    <property type="molecule type" value="Genomic_DNA"/>
</dbReference>
<feature type="binding site" evidence="6">
    <location>
        <position position="42"/>
    </location>
    <ligand>
        <name>ATP</name>
        <dbReference type="ChEBI" id="CHEBI:30616"/>
    </ligand>
</feature>
<dbReference type="FunFam" id="1.10.510.10:FF:000624">
    <property type="entry name" value="Mitogen-activated protein kinase"/>
    <property type="match status" value="1"/>
</dbReference>
<dbReference type="Gene3D" id="1.10.510.10">
    <property type="entry name" value="Transferase(Phosphotransferase) domain 1"/>
    <property type="match status" value="1"/>
</dbReference>
<feature type="compositionally biased region" description="Basic and acidic residues" evidence="7">
    <location>
        <begin position="432"/>
        <end position="445"/>
    </location>
</feature>
<comment type="caution">
    <text evidence="9">The sequence shown here is derived from an EMBL/GenBank/DDBJ whole genome shotgun (WGS) entry which is preliminary data.</text>
</comment>
<evidence type="ECO:0000313" key="9">
    <source>
        <dbReference type="EMBL" id="KAK6590727.1"/>
    </source>
</evidence>
<dbReference type="AlphaFoldDB" id="A0AAV9Y381"/>
<dbReference type="SUPFAM" id="SSF56112">
    <property type="entry name" value="Protein kinase-like (PK-like)"/>
    <property type="match status" value="1"/>
</dbReference>
<dbReference type="PROSITE" id="PS00108">
    <property type="entry name" value="PROTEIN_KINASE_ST"/>
    <property type="match status" value="1"/>
</dbReference>
<dbReference type="InterPro" id="IPR050117">
    <property type="entry name" value="MAPK"/>
</dbReference>
<dbReference type="Gene3D" id="3.30.200.20">
    <property type="entry name" value="Phosphorylase Kinase, domain 1"/>
    <property type="match status" value="1"/>
</dbReference>
<evidence type="ECO:0000259" key="8">
    <source>
        <dbReference type="PROSITE" id="PS50011"/>
    </source>
</evidence>
<evidence type="ECO:0000256" key="3">
    <source>
        <dbReference type="ARBA" id="ARBA00022741"/>
    </source>
</evidence>
<dbReference type="InterPro" id="IPR008271">
    <property type="entry name" value="Ser/Thr_kinase_AS"/>
</dbReference>
<feature type="region of interest" description="Disordered" evidence="7">
    <location>
        <begin position="432"/>
        <end position="476"/>
    </location>
</feature>
<keyword evidence="2" id="KW-0808">Transferase</keyword>
<gene>
    <name evidence="9" type="ORF">RS030_142096</name>
</gene>
<keyword evidence="4 9" id="KW-0418">Kinase</keyword>
<dbReference type="GO" id="GO:0004674">
    <property type="term" value="F:protein serine/threonine kinase activity"/>
    <property type="evidence" value="ECO:0007669"/>
    <property type="project" value="UniProtKB-KW"/>
</dbReference>
<keyword evidence="3 6" id="KW-0547">Nucleotide-binding</keyword>
<dbReference type="Proteomes" id="UP001311799">
    <property type="component" value="Unassembled WGS sequence"/>
</dbReference>
<evidence type="ECO:0000256" key="1">
    <source>
        <dbReference type="ARBA" id="ARBA00022527"/>
    </source>
</evidence>
<dbReference type="Pfam" id="PF00069">
    <property type="entry name" value="Pkinase"/>
    <property type="match status" value="1"/>
</dbReference>
<feature type="domain" description="Protein kinase" evidence="8">
    <location>
        <begin position="13"/>
        <end position="360"/>
    </location>
</feature>
<evidence type="ECO:0000256" key="4">
    <source>
        <dbReference type="ARBA" id="ARBA00022777"/>
    </source>
</evidence>
<dbReference type="InterPro" id="IPR011009">
    <property type="entry name" value="Kinase-like_dom_sf"/>
</dbReference>
<dbReference type="PROSITE" id="PS50011">
    <property type="entry name" value="PROTEIN_KINASE_DOM"/>
    <property type="match status" value="1"/>
</dbReference>
<dbReference type="GO" id="GO:0005524">
    <property type="term" value="F:ATP binding"/>
    <property type="evidence" value="ECO:0007669"/>
    <property type="project" value="UniProtKB-UniRule"/>
</dbReference>
<proteinExistence type="predicted"/>
<accession>A0AAV9Y381</accession>
<keyword evidence="10" id="KW-1185">Reference proteome</keyword>
<feature type="compositionally biased region" description="Basic and acidic residues" evidence="7">
    <location>
        <begin position="461"/>
        <end position="473"/>
    </location>
</feature>
<evidence type="ECO:0000256" key="7">
    <source>
        <dbReference type="SAM" id="MobiDB-lite"/>
    </source>
</evidence>
<organism evidence="9 10">
    <name type="scientific">Cryptosporidium xiaoi</name>
    <dbReference type="NCBI Taxonomy" id="659607"/>
    <lineage>
        <taxon>Eukaryota</taxon>
        <taxon>Sar</taxon>
        <taxon>Alveolata</taxon>
        <taxon>Apicomplexa</taxon>
        <taxon>Conoidasida</taxon>
        <taxon>Coccidia</taxon>
        <taxon>Eucoccidiorida</taxon>
        <taxon>Eimeriorina</taxon>
        <taxon>Cryptosporidiidae</taxon>
        <taxon>Cryptosporidium</taxon>
    </lineage>
</organism>
<dbReference type="SMART" id="SM00220">
    <property type="entry name" value="S_TKc"/>
    <property type="match status" value="1"/>
</dbReference>
<evidence type="ECO:0000313" key="10">
    <source>
        <dbReference type="Proteomes" id="UP001311799"/>
    </source>
</evidence>